<dbReference type="Gene3D" id="1.20.1600.10">
    <property type="entry name" value="Outer membrane efflux proteins (OEP)"/>
    <property type="match status" value="1"/>
</dbReference>
<sequence>MFILNLYCRILSNLGRMKFYIKFLLLILTFNVAANDLLSIYQEALEKDPDFNAKKADLKISKEYLNQARSGLLPQLRFSASTNWNEYYQERILQNDYNTFSYNLNLSQPIFRLDSWFVSRQAKQNYEAAEARFAYQQQDLMIRVTQAYFKVLSAKSTLKSAEATEKALNNQYQAVTQRFNSGAASRIELAEAKSAYNRAQSDRVLAEGNVDISFEELNSIVGRQVKMVTPLNQENEFIAPLEEIDSEVNKGRVANYLIIEAKNRLEAAESNTRSKTANFLPKVDLNANASRRTSKQYTFDGFDSDVDLPFSIPTETENRAFSIQFSMPLFTSGLNSSQRRQALLQEVKSEEQMILIERSVVQQIRSLYTALKTAELNIVSLRTAVDSSKDALEATRLGYELSSRNLIDLLQAERNYSETQNRLSQAIYGFIVTSLQYKQAIGTLRPEDIVKINEQFN</sequence>
<evidence type="ECO:0000256" key="2">
    <source>
        <dbReference type="ARBA" id="ARBA00007613"/>
    </source>
</evidence>
<dbReference type="GO" id="GO:0009279">
    <property type="term" value="C:cell outer membrane"/>
    <property type="evidence" value="ECO:0007669"/>
    <property type="project" value="UniProtKB-SubCell"/>
</dbReference>
<dbReference type="GO" id="GO:0015562">
    <property type="term" value="F:efflux transmembrane transporter activity"/>
    <property type="evidence" value="ECO:0007669"/>
    <property type="project" value="InterPro"/>
</dbReference>
<accession>E0XTD1</accession>
<comment type="similarity">
    <text evidence="2">Belongs to the outer membrane factor (OMF) (TC 1.B.17) family.</text>
</comment>
<dbReference type="PANTHER" id="PTHR30026:SF20">
    <property type="entry name" value="OUTER MEMBRANE PROTEIN TOLC"/>
    <property type="match status" value="1"/>
</dbReference>
<dbReference type="PANTHER" id="PTHR30026">
    <property type="entry name" value="OUTER MEMBRANE PROTEIN TOLC"/>
    <property type="match status" value="1"/>
</dbReference>
<dbReference type="InterPro" id="IPR010130">
    <property type="entry name" value="T1SS_OMP_TolC"/>
</dbReference>
<reference evidence="8" key="1">
    <citation type="journal article" date="2011" name="Environ. Microbiol.">
        <title>Time-series analyses of Monterey Bay coastal microbial picoplankton using a 'genome proxy' microarray.</title>
        <authorList>
            <person name="Rich V.I."/>
            <person name="Pham V.D."/>
            <person name="Eppley J."/>
            <person name="Shi Y."/>
            <person name="DeLong E.F."/>
        </authorList>
    </citation>
    <scope>NUCLEOTIDE SEQUENCE</scope>
</reference>
<name>E0XTD1_9GAMM</name>
<keyword evidence="4" id="KW-1134">Transmembrane beta strand</keyword>
<dbReference type="AlphaFoldDB" id="E0XTD1"/>
<dbReference type="InterPro" id="IPR051906">
    <property type="entry name" value="TolC-like"/>
</dbReference>
<protein>
    <submittedName>
        <fullName evidence="8">Outer membrane protein</fullName>
    </submittedName>
</protein>
<dbReference type="GO" id="GO:1990281">
    <property type="term" value="C:efflux pump complex"/>
    <property type="evidence" value="ECO:0007669"/>
    <property type="project" value="TreeGrafter"/>
</dbReference>
<keyword evidence="3" id="KW-0813">Transport</keyword>
<evidence type="ECO:0000256" key="5">
    <source>
        <dbReference type="ARBA" id="ARBA00022692"/>
    </source>
</evidence>
<evidence type="ECO:0000256" key="1">
    <source>
        <dbReference type="ARBA" id="ARBA00004442"/>
    </source>
</evidence>
<evidence type="ECO:0000256" key="6">
    <source>
        <dbReference type="ARBA" id="ARBA00023136"/>
    </source>
</evidence>
<keyword evidence="5" id="KW-0812">Transmembrane</keyword>
<dbReference type="SUPFAM" id="SSF56954">
    <property type="entry name" value="Outer membrane efflux proteins (OEP)"/>
    <property type="match status" value="1"/>
</dbReference>
<organism evidence="8">
    <name type="scientific">uncultured gamma proteobacterium HF0130_23I23</name>
    <dbReference type="NCBI Taxonomy" id="710984"/>
    <lineage>
        <taxon>Bacteria</taxon>
        <taxon>Pseudomonadati</taxon>
        <taxon>Pseudomonadota</taxon>
        <taxon>Gammaproteobacteria</taxon>
        <taxon>environmental samples</taxon>
    </lineage>
</organism>
<comment type="subcellular location">
    <subcellularLocation>
        <location evidence="1">Cell outer membrane</location>
    </subcellularLocation>
</comment>
<keyword evidence="7" id="KW-0998">Cell outer membrane</keyword>
<evidence type="ECO:0000256" key="4">
    <source>
        <dbReference type="ARBA" id="ARBA00022452"/>
    </source>
</evidence>
<dbReference type="Pfam" id="PF02321">
    <property type="entry name" value="OEP"/>
    <property type="match status" value="2"/>
</dbReference>
<keyword evidence="6" id="KW-0472">Membrane</keyword>
<proteinExistence type="inferred from homology"/>
<evidence type="ECO:0000313" key="8">
    <source>
        <dbReference type="EMBL" id="ADI17672.1"/>
    </source>
</evidence>
<dbReference type="EMBL" id="GU474871">
    <property type="protein sequence ID" value="ADI17672.1"/>
    <property type="molecule type" value="Genomic_DNA"/>
</dbReference>
<dbReference type="GO" id="GO:0015288">
    <property type="term" value="F:porin activity"/>
    <property type="evidence" value="ECO:0007669"/>
    <property type="project" value="TreeGrafter"/>
</dbReference>
<dbReference type="NCBIfam" id="TIGR01844">
    <property type="entry name" value="type_I_sec_TolC"/>
    <property type="match status" value="1"/>
</dbReference>
<evidence type="ECO:0000256" key="3">
    <source>
        <dbReference type="ARBA" id="ARBA00022448"/>
    </source>
</evidence>
<dbReference type="InterPro" id="IPR003423">
    <property type="entry name" value="OMP_efflux"/>
</dbReference>
<evidence type="ECO:0000256" key="7">
    <source>
        <dbReference type="ARBA" id="ARBA00023237"/>
    </source>
</evidence>